<keyword evidence="3" id="KW-0732">Signal</keyword>
<proteinExistence type="predicted"/>
<evidence type="ECO:0000313" key="5">
    <source>
        <dbReference type="Proteomes" id="UP001153678"/>
    </source>
</evidence>
<dbReference type="EMBL" id="CAMKVN010000885">
    <property type="protein sequence ID" value="CAI2171985.1"/>
    <property type="molecule type" value="Genomic_DNA"/>
</dbReference>
<dbReference type="PANTHER" id="PTHR46093:SF18">
    <property type="entry name" value="FIBRONECTIN TYPE-III DOMAIN-CONTAINING PROTEIN"/>
    <property type="match status" value="1"/>
</dbReference>
<dbReference type="OrthoDB" id="432528at2759"/>
<dbReference type="PANTHER" id="PTHR46093">
    <property type="entry name" value="ACYL-COA-BINDING DOMAIN-CONTAINING PROTEIN 5"/>
    <property type="match status" value="1"/>
</dbReference>
<dbReference type="AlphaFoldDB" id="A0A9W4SM39"/>
<feature type="signal peptide" evidence="3">
    <location>
        <begin position="1"/>
        <end position="26"/>
    </location>
</feature>
<organism evidence="4 5">
    <name type="scientific">Funneliformis geosporum</name>
    <dbReference type="NCBI Taxonomy" id="1117311"/>
    <lineage>
        <taxon>Eukaryota</taxon>
        <taxon>Fungi</taxon>
        <taxon>Fungi incertae sedis</taxon>
        <taxon>Mucoromycota</taxon>
        <taxon>Glomeromycotina</taxon>
        <taxon>Glomeromycetes</taxon>
        <taxon>Glomerales</taxon>
        <taxon>Glomeraceae</taxon>
        <taxon>Funneliformis</taxon>
    </lineage>
</organism>
<keyword evidence="5" id="KW-1185">Reference proteome</keyword>
<name>A0A9W4SM39_9GLOM</name>
<evidence type="ECO:0000256" key="3">
    <source>
        <dbReference type="SAM" id="SignalP"/>
    </source>
</evidence>
<feature type="chain" id="PRO_5040832028" evidence="3">
    <location>
        <begin position="27"/>
        <end position="584"/>
    </location>
</feature>
<dbReference type="Gene3D" id="2.120.10.80">
    <property type="entry name" value="Kelch-type beta propeller"/>
    <property type="match status" value="3"/>
</dbReference>
<evidence type="ECO:0000256" key="2">
    <source>
        <dbReference type="ARBA" id="ARBA00022737"/>
    </source>
</evidence>
<keyword evidence="1" id="KW-0880">Kelch repeat</keyword>
<dbReference type="InterPro" id="IPR015915">
    <property type="entry name" value="Kelch-typ_b-propeller"/>
</dbReference>
<keyword evidence="2" id="KW-0677">Repeat</keyword>
<sequence>MSKNYSTHFVLWFLVHLLLIEINCQTAPFKPLRRESHTSTHIDDKLYILGGRNEAGDIKLTSAASVRGGINNKTLFLHGGFPYTENEVTLVYTFDTQSNSWSIPKITGDITIRKDNLKAIVDDNGKMYLFGGQSNETITNDMLILDTINLKWGIGASIDAPSPRADALYVLNLANYEWYIPKISGTIPGSRYWHQANVIGKYMIISFVNCQMTAYRPLPQYLHSVSLINDKLYFVGEYDFFSLDVSNSFSSIELKWNLLSFNNIIRQTHRGASSVKGGANNNTLFLYGGHSTHTVTTTELDKSPVYAFDPQSNLWSHPKTAGEYIDKNDITGVVNNNGMMHMFSNFFTIGEGFNDMLIFNTINFNLETKISNNAPSPRFWYGAVLLPNQKIAYLGGYNIANGYLPLNEIYLYDTINDNWRTELATGKVPSNRKGFTAILGLDGRRIIIFGGEDIAGVIPLDDSLYVLDLINFQWFIPKTRITGLTPISRQYHQANVVRNYMIVSFGQFDSIAGMSNIPNHAYNEGGINNNVDNERKNYVGANQNYANQNYANHHERINQNREEVKYPIQSRAEDYGQGKVPENV</sequence>
<dbReference type="Proteomes" id="UP001153678">
    <property type="component" value="Unassembled WGS sequence"/>
</dbReference>
<dbReference type="SUPFAM" id="SSF117281">
    <property type="entry name" value="Kelch motif"/>
    <property type="match status" value="2"/>
</dbReference>
<protein>
    <submittedName>
        <fullName evidence="4">2730_t:CDS:1</fullName>
    </submittedName>
</protein>
<dbReference type="Pfam" id="PF24681">
    <property type="entry name" value="Kelch_KLHDC2_KLHL20_DRC7"/>
    <property type="match status" value="2"/>
</dbReference>
<evidence type="ECO:0000313" key="4">
    <source>
        <dbReference type="EMBL" id="CAI2171985.1"/>
    </source>
</evidence>
<evidence type="ECO:0000256" key="1">
    <source>
        <dbReference type="ARBA" id="ARBA00022441"/>
    </source>
</evidence>
<accession>A0A9W4SM39</accession>
<gene>
    <name evidence="4" type="ORF">FWILDA_LOCUS5353</name>
</gene>
<comment type="caution">
    <text evidence="4">The sequence shown here is derived from an EMBL/GenBank/DDBJ whole genome shotgun (WGS) entry which is preliminary data.</text>
</comment>
<reference evidence="4" key="1">
    <citation type="submission" date="2022-08" db="EMBL/GenBank/DDBJ databases">
        <authorList>
            <person name="Kallberg Y."/>
            <person name="Tangrot J."/>
            <person name="Rosling A."/>
        </authorList>
    </citation>
    <scope>NUCLEOTIDE SEQUENCE</scope>
    <source>
        <strain evidence="4">Wild A</strain>
    </source>
</reference>